<dbReference type="InterPro" id="IPR006680">
    <property type="entry name" value="Amidohydro-rel"/>
</dbReference>
<sequence>MDAHHHLWDLQAVHYPWLMARGEQRFFGDPTPIQKNYLMEDFLGESARFRPTHSVHVQVGAADGLAESRWLNRLPQQPAALIAFCDLDADDAPAQLEAQRQFTGMRGIRQIVGRHSSEDARNGSGQLLDSPRWQQNLGALMEMGLSFDLQMVPQQMPALLRVLRRLPQLPVALCHAGSPWEQSGSGWEAWKTGLRELALLPNVVCKISGLGMFKPDWTVESLRPITRHVIDCFGQQRVMFGSNFPVDKLYRSYTELWQAYFSLLEHTSDTARQQMLFDNAAHFYRIDH</sequence>
<dbReference type="PANTHER" id="PTHR43569:SF1">
    <property type="entry name" value="BLL3371 PROTEIN"/>
    <property type="match status" value="1"/>
</dbReference>
<dbReference type="Gene3D" id="3.20.20.140">
    <property type="entry name" value="Metal-dependent hydrolases"/>
    <property type="match status" value="1"/>
</dbReference>
<feature type="domain" description="Amidohydrolase-related" evidence="2">
    <location>
        <begin position="2"/>
        <end position="286"/>
    </location>
</feature>
<keyword evidence="4" id="KW-1185">Reference proteome</keyword>
<evidence type="ECO:0000313" key="3">
    <source>
        <dbReference type="EMBL" id="PCO07087.1"/>
    </source>
</evidence>
<proteinExistence type="inferred from homology"/>
<evidence type="ECO:0000256" key="1">
    <source>
        <dbReference type="ARBA" id="ARBA00038310"/>
    </source>
</evidence>
<name>A0ABX4I3U2_9GAMM</name>
<comment type="caution">
    <text evidence="3">The sequence shown here is derived from an EMBL/GenBank/DDBJ whole genome shotgun (WGS) entry which is preliminary data.</text>
</comment>
<evidence type="ECO:0000259" key="2">
    <source>
        <dbReference type="Pfam" id="PF04909"/>
    </source>
</evidence>
<comment type="similarity">
    <text evidence="1">Belongs to the metallo-dependent hydrolases superfamily.</text>
</comment>
<dbReference type="Proteomes" id="UP000218427">
    <property type="component" value="Unassembled WGS sequence"/>
</dbReference>
<reference evidence="3" key="1">
    <citation type="submission" date="2017-08" db="EMBL/GenBank/DDBJ databases">
        <title>Microbulbifer marisrubri sp. nov., a halophilic alphaproteobacterium isolated from marine sediment of the Yellow Sea, China.</title>
        <authorList>
            <person name="Zhang G."/>
            <person name="Xiong Q."/>
        </authorList>
    </citation>
    <scope>NUCLEOTIDE SEQUENCE [LARGE SCALE GENOMIC DNA]</scope>
    <source>
        <strain evidence="3">WRN-8</strain>
    </source>
</reference>
<dbReference type="SUPFAM" id="SSF51556">
    <property type="entry name" value="Metallo-dependent hydrolases"/>
    <property type="match status" value="1"/>
</dbReference>
<dbReference type="InterPro" id="IPR052350">
    <property type="entry name" value="Metallo-dep_Lactonases"/>
</dbReference>
<accession>A0ABX4I3U2</accession>
<dbReference type="Pfam" id="PF04909">
    <property type="entry name" value="Amidohydro_2"/>
    <property type="match status" value="1"/>
</dbReference>
<evidence type="ECO:0000313" key="4">
    <source>
        <dbReference type="Proteomes" id="UP000218427"/>
    </source>
</evidence>
<organism evidence="3 4">
    <name type="scientific">Microbulbifer flavimaris</name>
    <dbReference type="NCBI Taxonomy" id="1781068"/>
    <lineage>
        <taxon>Bacteria</taxon>
        <taxon>Pseudomonadati</taxon>
        <taxon>Pseudomonadota</taxon>
        <taxon>Gammaproteobacteria</taxon>
        <taxon>Cellvibrionales</taxon>
        <taxon>Microbulbiferaceae</taxon>
        <taxon>Microbulbifer</taxon>
    </lineage>
</organism>
<gene>
    <name evidence="3" type="ORF">AWR36_001965</name>
</gene>
<dbReference type="InterPro" id="IPR032466">
    <property type="entry name" value="Metal_Hydrolase"/>
</dbReference>
<protein>
    <submittedName>
        <fullName evidence="3">Amidohydrolase</fullName>
    </submittedName>
</protein>
<dbReference type="PANTHER" id="PTHR43569">
    <property type="entry name" value="AMIDOHYDROLASE"/>
    <property type="match status" value="1"/>
</dbReference>
<dbReference type="EMBL" id="LRFG02000001">
    <property type="protein sequence ID" value="PCO07087.1"/>
    <property type="molecule type" value="Genomic_DNA"/>
</dbReference>